<evidence type="ECO:0000313" key="2">
    <source>
        <dbReference type="EMBL" id="RNA43212.1"/>
    </source>
</evidence>
<accession>A0A3M7T5C1</accession>
<name>A0A3M7T5C1_BRAPC</name>
<dbReference type="Proteomes" id="UP000276133">
    <property type="component" value="Unassembled WGS sequence"/>
</dbReference>
<feature type="region of interest" description="Disordered" evidence="1">
    <location>
        <begin position="165"/>
        <end position="192"/>
    </location>
</feature>
<sequence>MRELHLKMSFENKVKCFLMNLNQLLILIVIYANNSTWHEVKDKEKSGSNAQIPSVLSPNQRRIHFLEPVAKRFKEINQDHIVWLPPPSSFLILGWGPAYGRVMVAYNLINFPVISKLPLYHIFCRKLGTDHRYQPKTITIPSRTNRVKKSKNLKSTVLIKRNASDPAGQRLDGSVGRLGRPARSPRSACKDA</sequence>
<organism evidence="2 3">
    <name type="scientific">Brachionus plicatilis</name>
    <name type="common">Marine rotifer</name>
    <name type="synonym">Brachionus muelleri</name>
    <dbReference type="NCBI Taxonomy" id="10195"/>
    <lineage>
        <taxon>Eukaryota</taxon>
        <taxon>Metazoa</taxon>
        <taxon>Spiralia</taxon>
        <taxon>Gnathifera</taxon>
        <taxon>Rotifera</taxon>
        <taxon>Eurotatoria</taxon>
        <taxon>Monogononta</taxon>
        <taxon>Pseudotrocha</taxon>
        <taxon>Ploima</taxon>
        <taxon>Brachionidae</taxon>
        <taxon>Brachionus</taxon>
    </lineage>
</organism>
<evidence type="ECO:0000313" key="3">
    <source>
        <dbReference type="Proteomes" id="UP000276133"/>
    </source>
</evidence>
<dbReference type="AlphaFoldDB" id="A0A3M7T5C1"/>
<proteinExistence type="predicted"/>
<protein>
    <submittedName>
        <fullName evidence="2">Uncharacterized protein</fullName>
    </submittedName>
</protein>
<reference evidence="2 3" key="1">
    <citation type="journal article" date="2018" name="Sci. Rep.">
        <title>Genomic signatures of local adaptation to the degree of environmental predictability in rotifers.</title>
        <authorList>
            <person name="Franch-Gras L."/>
            <person name="Hahn C."/>
            <person name="Garcia-Roger E.M."/>
            <person name="Carmona M.J."/>
            <person name="Serra M."/>
            <person name="Gomez A."/>
        </authorList>
    </citation>
    <scope>NUCLEOTIDE SEQUENCE [LARGE SCALE GENOMIC DNA]</scope>
    <source>
        <strain evidence="2">HYR1</strain>
    </source>
</reference>
<keyword evidence="3" id="KW-1185">Reference proteome</keyword>
<dbReference type="EMBL" id="REGN01000255">
    <property type="protein sequence ID" value="RNA43212.1"/>
    <property type="molecule type" value="Genomic_DNA"/>
</dbReference>
<comment type="caution">
    <text evidence="2">The sequence shown here is derived from an EMBL/GenBank/DDBJ whole genome shotgun (WGS) entry which is preliminary data.</text>
</comment>
<gene>
    <name evidence="2" type="ORF">BpHYR1_018668</name>
</gene>
<evidence type="ECO:0000256" key="1">
    <source>
        <dbReference type="SAM" id="MobiDB-lite"/>
    </source>
</evidence>